<dbReference type="Gene3D" id="2.130.10.10">
    <property type="entry name" value="YVTN repeat-like/Quinoprotein amine dehydrogenase"/>
    <property type="match status" value="1"/>
</dbReference>
<dbReference type="Proteomes" id="UP001500034">
    <property type="component" value="Unassembled WGS sequence"/>
</dbReference>
<dbReference type="InterPro" id="IPR015943">
    <property type="entry name" value="WD40/YVTN_repeat-like_dom_sf"/>
</dbReference>
<dbReference type="SUPFAM" id="SSF56112">
    <property type="entry name" value="Protein kinase-like (PK-like)"/>
    <property type="match status" value="1"/>
</dbReference>
<evidence type="ECO:0000259" key="1">
    <source>
        <dbReference type="PROSITE" id="PS50011"/>
    </source>
</evidence>
<organism evidence="2 3">
    <name type="scientific">Streptomyces marokkonensis</name>
    <dbReference type="NCBI Taxonomy" id="324855"/>
    <lineage>
        <taxon>Bacteria</taxon>
        <taxon>Bacillati</taxon>
        <taxon>Actinomycetota</taxon>
        <taxon>Actinomycetes</taxon>
        <taxon>Kitasatosporales</taxon>
        <taxon>Streptomycetaceae</taxon>
        <taxon>Streptomyces</taxon>
    </lineage>
</organism>
<dbReference type="EMBL" id="BAABCQ010000025">
    <property type="protein sequence ID" value="GAA3967387.1"/>
    <property type="molecule type" value="Genomic_DNA"/>
</dbReference>
<evidence type="ECO:0000313" key="2">
    <source>
        <dbReference type="EMBL" id="GAA3967387.1"/>
    </source>
</evidence>
<dbReference type="InterPro" id="IPR011009">
    <property type="entry name" value="Kinase-like_dom_sf"/>
</dbReference>
<evidence type="ECO:0000313" key="3">
    <source>
        <dbReference type="Proteomes" id="UP001500034"/>
    </source>
</evidence>
<gene>
    <name evidence="2" type="ORF">GCM10022384_18500</name>
</gene>
<dbReference type="Gene3D" id="1.10.510.10">
    <property type="entry name" value="Transferase(Phosphotransferase) domain 1"/>
    <property type="match status" value="1"/>
</dbReference>
<reference evidence="3" key="1">
    <citation type="journal article" date="2019" name="Int. J. Syst. Evol. Microbiol.">
        <title>The Global Catalogue of Microorganisms (GCM) 10K type strain sequencing project: providing services to taxonomists for standard genome sequencing and annotation.</title>
        <authorList>
            <consortium name="The Broad Institute Genomics Platform"/>
            <consortium name="The Broad Institute Genome Sequencing Center for Infectious Disease"/>
            <person name="Wu L."/>
            <person name="Ma J."/>
        </authorList>
    </citation>
    <scope>NUCLEOTIDE SEQUENCE [LARGE SCALE GENOMIC DNA]</scope>
    <source>
        <strain evidence="3">JCM 17027</strain>
    </source>
</reference>
<name>A0ABP7PKX6_9ACTN</name>
<dbReference type="PROSITE" id="PS00108">
    <property type="entry name" value="PROTEIN_KINASE_ST"/>
    <property type="match status" value="1"/>
</dbReference>
<dbReference type="InterPro" id="IPR008271">
    <property type="entry name" value="Ser/Thr_kinase_AS"/>
</dbReference>
<feature type="domain" description="Protein kinase" evidence="1">
    <location>
        <begin position="1"/>
        <end position="245"/>
    </location>
</feature>
<comment type="caution">
    <text evidence="2">The sequence shown here is derived from an EMBL/GenBank/DDBJ whole genome shotgun (WGS) entry which is preliminary data.</text>
</comment>
<keyword evidence="3" id="KW-1185">Reference proteome</keyword>
<accession>A0ABP7PKX6</accession>
<sequence length="245" mass="25522">MGVYVAGPTLDRAVRETGLPPVETVLHLGLGLARALRGIHHARVRHRDLKPANVLLGADGPGSLEVVGDSLHLHGRGETLALDTEGGRPLAEAAERCEPVARGAAHLSCPSGVRDGTTLEKAEGDYRGERLLALSRTGVLLSSREGASDAEQAELVARDVTTGRVRWTEPWPGRGTLRIAGDQLLVADQEGVGTALLADGQGVGTYRDTFSGWSSAGEGPTSTLVHGGAVFVTFEDGTVLSAFAP</sequence>
<proteinExistence type="predicted"/>
<protein>
    <recommendedName>
        <fullName evidence="1">Protein kinase domain-containing protein</fullName>
    </recommendedName>
</protein>
<dbReference type="PROSITE" id="PS50011">
    <property type="entry name" value="PROTEIN_KINASE_DOM"/>
    <property type="match status" value="1"/>
</dbReference>
<dbReference type="InterPro" id="IPR000719">
    <property type="entry name" value="Prot_kinase_dom"/>
</dbReference>